<evidence type="ECO:0000313" key="1">
    <source>
        <dbReference type="EMBL" id="JAD99088.1"/>
    </source>
</evidence>
<organism evidence="1">
    <name type="scientific">Arundo donax</name>
    <name type="common">Giant reed</name>
    <name type="synonym">Donax arundinaceus</name>
    <dbReference type="NCBI Taxonomy" id="35708"/>
    <lineage>
        <taxon>Eukaryota</taxon>
        <taxon>Viridiplantae</taxon>
        <taxon>Streptophyta</taxon>
        <taxon>Embryophyta</taxon>
        <taxon>Tracheophyta</taxon>
        <taxon>Spermatophyta</taxon>
        <taxon>Magnoliopsida</taxon>
        <taxon>Liliopsida</taxon>
        <taxon>Poales</taxon>
        <taxon>Poaceae</taxon>
        <taxon>PACMAD clade</taxon>
        <taxon>Arundinoideae</taxon>
        <taxon>Arundineae</taxon>
        <taxon>Arundo</taxon>
    </lineage>
</organism>
<reference evidence="1" key="1">
    <citation type="submission" date="2014-09" db="EMBL/GenBank/DDBJ databases">
        <authorList>
            <person name="Magalhaes I.L.F."/>
            <person name="Oliveira U."/>
            <person name="Santos F.R."/>
            <person name="Vidigal T.H.D.A."/>
            <person name="Brescovit A.D."/>
            <person name="Santos A.J."/>
        </authorList>
    </citation>
    <scope>NUCLEOTIDE SEQUENCE</scope>
    <source>
        <tissue evidence="1">Shoot tissue taken approximately 20 cm above the soil surface</tissue>
    </source>
</reference>
<accession>A0A0A9EJD1</accession>
<name>A0A0A9EJD1_ARUDO</name>
<dbReference type="AlphaFoldDB" id="A0A0A9EJD1"/>
<dbReference type="EMBL" id="GBRH01198807">
    <property type="protein sequence ID" value="JAD99088.1"/>
    <property type="molecule type" value="Transcribed_RNA"/>
</dbReference>
<proteinExistence type="predicted"/>
<reference evidence="1" key="2">
    <citation type="journal article" date="2015" name="Data Brief">
        <title>Shoot transcriptome of the giant reed, Arundo donax.</title>
        <authorList>
            <person name="Barrero R.A."/>
            <person name="Guerrero F.D."/>
            <person name="Moolhuijzen P."/>
            <person name="Goolsby J.A."/>
            <person name="Tidwell J."/>
            <person name="Bellgard S.E."/>
            <person name="Bellgard M.I."/>
        </authorList>
    </citation>
    <scope>NUCLEOTIDE SEQUENCE</scope>
    <source>
        <tissue evidence="1">Shoot tissue taken approximately 20 cm above the soil surface</tissue>
    </source>
</reference>
<sequence>MRMKRRPSMTRIIYMTQCLAGAGPGRVDAGGASPICLLDFTVSSQRRRKQADSEYFLPEINVA</sequence>
<protein>
    <submittedName>
        <fullName evidence="1">Uncharacterized protein</fullName>
    </submittedName>
</protein>